<reference evidence="1 2" key="1">
    <citation type="journal article" date="2022" name="New Phytol.">
        <title>Ecological generalism drives hyperdiversity of secondary metabolite gene clusters in xylarialean endophytes.</title>
        <authorList>
            <person name="Franco M.E.E."/>
            <person name="Wisecaver J.H."/>
            <person name="Arnold A.E."/>
            <person name="Ju Y.M."/>
            <person name="Slot J.C."/>
            <person name="Ahrendt S."/>
            <person name="Moore L.P."/>
            <person name="Eastman K.E."/>
            <person name="Scott K."/>
            <person name="Konkel Z."/>
            <person name="Mondo S.J."/>
            <person name="Kuo A."/>
            <person name="Hayes R.D."/>
            <person name="Haridas S."/>
            <person name="Andreopoulos B."/>
            <person name="Riley R."/>
            <person name="LaButti K."/>
            <person name="Pangilinan J."/>
            <person name="Lipzen A."/>
            <person name="Amirebrahimi M."/>
            <person name="Yan J."/>
            <person name="Adam C."/>
            <person name="Keymanesh K."/>
            <person name="Ng V."/>
            <person name="Louie K."/>
            <person name="Northen T."/>
            <person name="Drula E."/>
            <person name="Henrissat B."/>
            <person name="Hsieh H.M."/>
            <person name="Youens-Clark K."/>
            <person name="Lutzoni F."/>
            <person name="Miadlikowska J."/>
            <person name="Eastwood D.C."/>
            <person name="Hamelin R.C."/>
            <person name="Grigoriev I.V."/>
            <person name="U'Ren J.M."/>
        </authorList>
    </citation>
    <scope>NUCLEOTIDE SEQUENCE [LARGE SCALE GENOMIC DNA]</scope>
    <source>
        <strain evidence="1 2">CBS 119005</strain>
    </source>
</reference>
<protein>
    <submittedName>
        <fullName evidence="1">Uncharacterized protein</fullName>
    </submittedName>
</protein>
<dbReference type="EMBL" id="MU393558">
    <property type="protein sequence ID" value="KAI4861229.1"/>
    <property type="molecule type" value="Genomic_DNA"/>
</dbReference>
<gene>
    <name evidence="1" type="ORF">F4820DRAFT_464877</name>
</gene>
<accession>A0ACB9YPH5</accession>
<proteinExistence type="predicted"/>
<comment type="caution">
    <text evidence="1">The sequence shown here is derived from an EMBL/GenBank/DDBJ whole genome shotgun (WGS) entry which is preliminary data.</text>
</comment>
<name>A0ACB9YPH5_9PEZI</name>
<sequence>MLTIIVVGGGLGGLSAAIGFAKSGHLVILFEGRDNFTELGAGIQMPPNFTKVMHDWGLLEHVRAKATMPKSIIFRSYRDGQVLYEHQLTPNMEDDFGMPYLMIHRKDILGVLVKAARQLRIDLQVNSPVVKVDSENQSVTIASGETYTADIIVGADGKRSLCRSTIVGSDQPQPTNTLVYRFTVDPGVIRQEPDLRYLVDPPSGIFNVALTRPDPESGRVQIGPRDADLSELQEFFSDWDPTFLKLLHATTQYLIGDAAHATTPYLAQGASQSMEDGAFLQYLFPSNTSNEEVANRLTVFCERRKLRALAVRAQAQRAGEMLEMEDGPEQEKRDLLLRQDHPIEGFPIAHADPVLQSWLYKYGVQRDVKVGMENQRG</sequence>
<evidence type="ECO:0000313" key="2">
    <source>
        <dbReference type="Proteomes" id="UP001497700"/>
    </source>
</evidence>
<dbReference type="Proteomes" id="UP001497700">
    <property type="component" value="Unassembled WGS sequence"/>
</dbReference>
<organism evidence="1 2">
    <name type="scientific">Hypoxylon rubiginosum</name>
    <dbReference type="NCBI Taxonomy" id="110542"/>
    <lineage>
        <taxon>Eukaryota</taxon>
        <taxon>Fungi</taxon>
        <taxon>Dikarya</taxon>
        <taxon>Ascomycota</taxon>
        <taxon>Pezizomycotina</taxon>
        <taxon>Sordariomycetes</taxon>
        <taxon>Xylariomycetidae</taxon>
        <taxon>Xylariales</taxon>
        <taxon>Hypoxylaceae</taxon>
        <taxon>Hypoxylon</taxon>
    </lineage>
</organism>
<evidence type="ECO:0000313" key="1">
    <source>
        <dbReference type="EMBL" id="KAI4861229.1"/>
    </source>
</evidence>
<keyword evidence="2" id="KW-1185">Reference proteome</keyword>